<dbReference type="Proteomes" id="UP000292881">
    <property type="component" value="Unassembled WGS sequence"/>
</dbReference>
<protein>
    <submittedName>
        <fullName evidence="2">Class I SAM-dependent methyltransferase</fullName>
    </submittedName>
</protein>
<sequence length="282" mass="29832">MGEVGTEPDVAAVFSEAAATFTELDEVLWDPISRATVLRAAPRFDERVLDACAGAGASALPTAELVGPGGLVDAVDRSDAMLAALRERAGEHVPWLRVHVADASTWPYTGYDLVQCVLGVFFFDEVETGVEHLVQCARPGGRVAVTVWADGAFEPLPEVLAAVLPDDDARVPTLDEDDRPAMPGAGTAGGLAHWLVERGLVDVRAEAVPRHLDLTPDVSWALVVGTGMRAMLGDLDEVAIEDVRDHYLAAIEERGVASVDITTLIGIGRRPEAPADGEVVEG</sequence>
<feature type="domain" description="Methyltransferase" evidence="1">
    <location>
        <begin position="48"/>
        <end position="141"/>
    </location>
</feature>
<dbReference type="EMBL" id="SDPL01000176">
    <property type="protein sequence ID" value="RXZ47009.1"/>
    <property type="molecule type" value="Genomic_DNA"/>
</dbReference>
<dbReference type="GO" id="GO:0008168">
    <property type="term" value="F:methyltransferase activity"/>
    <property type="evidence" value="ECO:0007669"/>
    <property type="project" value="UniProtKB-KW"/>
</dbReference>
<evidence type="ECO:0000313" key="2">
    <source>
        <dbReference type="EMBL" id="RXZ47009.1"/>
    </source>
</evidence>
<dbReference type="Gene3D" id="3.40.50.150">
    <property type="entry name" value="Vaccinia Virus protein VP39"/>
    <property type="match status" value="1"/>
</dbReference>
<reference evidence="2 3" key="1">
    <citation type="submission" date="2019-01" db="EMBL/GenBank/DDBJ databases">
        <authorList>
            <person name="Li J."/>
        </authorList>
    </citation>
    <scope>NUCLEOTIDE SEQUENCE [LARGE SCALE GENOMIC DNA]</scope>
    <source>
        <strain evidence="2 3">CGMCC 4.7180</strain>
    </source>
</reference>
<dbReference type="OrthoDB" id="9795634at2"/>
<gene>
    <name evidence="2" type="ORF">ESO86_09800</name>
</gene>
<comment type="caution">
    <text evidence="2">The sequence shown here is derived from an EMBL/GenBank/DDBJ whole genome shotgun (WGS) entry which is preliminary data.</text>
</comment>
<dbReference type="GO" id="GO:0032259">
    <property type="term" value="P:methylation"/>
    <property type="evidence" value="ECO:0007669"/>
    <property type="project" value="UniProtKB-KW"/>
</dbReference>
<keyword evidence="2" id="KW-0808">Transferase</keyword>
<dbReference type="InterPro" id="IPR029063">
    <property type="entry name" value="SAM-dependent_MTases_sf"/>
</dbReference>
<evidence type="ECO:0000313" key="3">
    <source>
        <dbReference type="Proteomes" id="UP000292881"/>
    </source>
</evidence>
<dbReference type="CDD" id="cd02440">
    <property type="entry name" value="AdoMet_MTases"/>
    <property type="match status" value="1"/>
</dbReference>
<proteinExistence type="predicted"/>
<dbReference type="SUPFAM" id="SSF53335">
    <property type="entry name" value="S-adenosyl-L-methionine-dependent methyltransferases"/>
    <property type="match status" value="1"/>
</dbReference>
<keyword evidence="2" id="KW-0489">Methyltransferase</keyword>
<organism evidence="2 3">
    <name type="scientific">Agromyces binzhouensis</name>
    <dbReference type="NCBI Taxonomy" id="1817495"/>
    <lineage>
        <taxon>Bacteria</taxon>
        <taxon>Bacillati</taxon>
        <taxon>Actinomycetota</taxon>
        <taxon>Actinomycetes</taxon>
        <taxon>Micrococcales</taxon>
        <taxon>Microbacteriaceae</taxon>
        <taxon>Agromyces</taxon>
    </lineage>
</organism>
<evidence type="ECO:0000259" key="1">
    <source>
        <dbReference type="Pfam" id="PF13649"/>
    </source>
</evidence>
<keyword evidence="3" id="KW-1185">Reference proteome</keyword>
<dbReference type="Pfam" id="PF13649">
    <property type="entry name" value="Methyltransf_25"/>
    <property type="match status" value="1"/>
</dbReference>
<accession>A0A4Q2JKD7</accession>
<dbReference type="AlphaFoldDB" id="A0A4Q2JKD7"/>
<dbReference type="RefSeq" id="WP_129234731.1">
    <property type="nucleotide sequence ID" value="NZ_SDPL01000176.1"/>
</dbReference>
<name>A0A4Q2JKD7_9MICO</name>
<dbReference type="InterPro" id="IPR041698">
    <property type="entry name" value="Methyltransf_25"/>
</dbReference>